<evidence type="ECO:0000313" key="1">
    <source>
        <dbReference type="EMBL" id="KAA6398885.1"/>
    </source>
</evidence>
<gene>
    <name evidence="1" type="ORF">EZS28_005585</name>
</gene>
<dbReference type="Proteomes" id="UP000324800">
    <property type="component" value="Unassembled WGS sequence"/>
</dbReference>
<protein>
    <submittedName>
        <fullName evidence="1">Uncharacterized protein</fullName>
    </submittedName>
</protein>
<evidence type="ECO:0000313" key="2">
    <source>
        <dbReference type="Proteomes" id="UP000324800"/>
    </source>
</evidence>
<comment type="caution">
    <text evidence="1">The sequence shown here is derived from an EMBL/GenBank/DDBJ whole genome shotgun (WGS) entry which is preliminary data.</text>
</comment>
<accession>A0A5J4WX19</accession>
<organism evidence="1 2">
    <name type="scientific">Streblomastix strix</name>
    <dbReference type="NCBI Taxonomy" id="222440"/>
    <lineage>
        <taxon>Eukaryota</taxon>
        <taxon>Metamonada</taxon>
        <taxon>Preaxostyla</taxon>
        <taxon>Oxymonadida</taxon>
        <taxon>Streblomastigidae</taxon>
        <taxon>Streblomastix</taxon>
    </lineage>
</organism>
<reference evidence="1 2" key="1">
    <citation type="submission" date="2019-03" db="EMBL/GenBank/DDBJ databases">
        <title>Single cell metagenomics reveals metabolic interactions within the superorganism composed of flagellate Streblomastix strix and complex community of Bacteroidetes bacteria on its surface.</title>
        <authorList>
            <person name="Treitli S.C."/>
            <person name="Kolisko M."/>
            <person name="Husnik F."/>
            <person name="Keeling P."/>
            <person name="Hampl V."/>
        </authorList>
    </citation>
    <scope>NUCLEOTIDE SEQUENCE [LARGE SCALE GENOMIC DNA]</scope>
    <source>
        <strain evidence="1">ST1C</strain>
    </source>
</reference>
<proteinExistence type="predicted"/>
<sequence>MSIRQFGGRLYGGSSKSRIFKPEGYACAFALGNLFENEWLFELPPNFFININDGKTGPLSSTLRKPNTGTCFPTCGALSSTSVVDGSCYCTRFRHPTGCKCPEDKIGKYTKAQCLSDQTLQKIPFCNESSGTSVPLNTCKCIDVHSPEGCNCSNIPDFLSGISKEICPCIEQGDDIRGGNICPVTRQCGYKDKLNTNCLCSYKFSEDGCTCTQDYKPDGCICDTNSAASYDPTTCLAAKLCTGGTFTAPTPSGCTPVDCQSSLQTFKCNCKNGFDPVGCTCPSSGLDLTGISPQACACNEIEDPRQGSTCPITRKCKLGTIETNCLCSGSYSGDGCICSLDYHPQNCICDDISGAEFDFEQCKASKKCIGDPIPEGCTSDCEASTEQTVLTDSCMCSSNDHSPTGCKCPPDWSQLIRIPTSRCQCVEGDIRSTSSGGLLCPSYCTQQYHYQDCICSLDNSTDLGIQDCRETKLCTGGTFTDPTPYGCQITDCKVTNQEYACICNDQIHPDGCITTCTAPSDTSVTEDSCICTTSNHPVGCRCPDSVEQLVNIPAAQCPCRSMNDPRQGTLCPRYCTEEVHPPECICNEYRFNQFSPTNCNFSKVCDINNEPKNCQPLCNASSSNPLSYPETCICNENYSPSGCRCAQGEYLAGLPNTTCPCVEGDVRAGTGVCPTLCTIQQHPQDCTCPIDDEQFTLEQCRATKTCTSGNSPQNYRPLECSLGQCTAVDQNYGCICTSTFHPPGCTCPTVLEELQVFDIAVCPCVEKDKRNLCPANCTLSNYQTNDCLCNSEDQSYDLEVCRKAKICTSQNIPEGCTQTCQAGQFPETHNCVCAGSDLICQQGRQPCTGYSYPNLLPLGCYEVDCSPSQQQNCICVPGSDQSGCSCSKESYPQSCSCGNLQNVDLSTQQCYALKVCTSFDWPQGCTYYCTVDSDLTVLKDSCFCNGFDHSPTGCLCPSYDLLDQQTPTDRCPCLPSGDPRAGSQTIGAQCPAYCQFADYPPNCICDPRADNPYPYQECLASKPCTGGNFTDPTPTGCTPVACESSTQTFACICTSSNSPSGCTPNCTTGSNPSLIPCMCTTTDHPSDCICSTTAAELDGIPNGQCACLPSGDPRANVFCPAYCVQGSLTLDCQCNTKSVSYPPEVCLQDKLCKYDLVHQSEADCPCVANDPRAGQECPVTEDCISGTLNPQDRGCFCTASYQPSGCTCTSIVHQSNCICDQHKQASYDLSSCRTTKTCVGVDGELNPVPPGCTPYCTDDSSSEPPTNCVADYCDFNSSSNACKCNPYFHPIGCQCSSVYSDQQCTCGIHPQADMSLEQCQKNKMCIEDNIPEGCTPLCTSADSGSVPIDSCFCTDAFNPLGCICSQDPEILLTVASKATCNCVQNDWREECGGPPLCLPNNYQPINCLCSQYDSPNGCTPIDCLQADQTYKCNCKPGLDPDGCVCPDDPQDLVDIQTDRCECQSIEDPRAGSQTIGAQCPITRICQVDDDLTTPCLCSSDFSGVGCTCTETYKQAGCVCDLLSTTYDPTTCLAYKPCTGGTFTAPTPAGCTLQECSPGQFPQTHPCICSTGDTTCESGPQPCSGGSLGSPTPAGCLITAACTSDDVGFGCICTGSNHPQDCTCPSNPSSTAGIPPGQCPYIVNDQRVNDQNPDPKYRQFCYFQCHPQECICSINGLYGYYALNECRKSKNCIGGNMSNPEPFGCHKIDCTSNSQSYGCLCTDTFKPKGCTTQCKTPSNMQVEPDSCICNGSFHPQGCTCPYGNQTTLVGIPKLQCPCVLHDPRDDCYTISIPPLPEDDLGAC</sequence>
<dbReference type="OrthoDB" id="4405280at2759"/>
<dbReference type="EMBL" id="SNRW01000860">
    <property type="protein sequence ID" value="KAA6398885.1"/>
    <property type="molecule type" value="Genomic_DNA"/>
</dbReference>
<name>A0A5J4WX19_9EUKA</name>